<name>A0A2T2NHH8_CORCC</name>
<accession>A0A2T2NHH8</accession>
<organism evidence="1 2">
    <name type="scientific">Corynespora cassiicola Philippines</name>
    <dbReference type="NCBI Taxonomy" id="1448308"/>
    <lineage>
        <taxon>Eukaryota</taxon>
        <taxon>Fungi</taxon>
        <taxon>Dikarya</taxon>
        <taxon>Ascomycota</taxon>
        <taxon>Pezizomycotina</taxon>
        <taxon>Dothideomycetes</taxon>
        <taxon>Pleosporomycetidae</taxon>
        <taxon>Pleosporales</taxon>
        <taxon>Corynesporascaceae</taxon>
        <taxon>Corynespora</taxon>
    </lineage>
</organism>
<evidence type="ECO:0000313" key="1">
    <source>
        <dbReference type="EMBL" id="PSN64840.1"/>
    </source>
</evidence>
<dbReference type="EMBL" id="KZ678137">
    <property type="protein sequence ID" value="PSN64840.1"/>
    <property type="molecule type" value="Genomic_DNA"/>
</dbReference>
<reference evidence="1 2" key="1">
    <citation type="journal article" date="2018" name="Front. Microbiol.">
        <title>Genome-Wide Analysis of Corynespora cassiicola Leaf Fall Disease Putative Effectors.</title>
        <authorList>
            <person name="Lopez D."/>
            <person name="Ribeiro S."/>
            <person name="Label P."/>
            <person name="Fumanal B."/>
            <person name="Venisse J.S."/>
            <person name="Kohler A."/>
            <person name="de Oliveira R.R."/>
            <person name="Labutti K."/>
            <person name="Lipzen A."/>
            <person name="Lail K."/>
            <person name="Bauer D."/>
            <person name="Ohm R.A."/>
            <person name="Barry K.W."/>
            <person name="Spatafora J."/>
            <person name="Grigoriev I.V."/>
            <person name="Martin F.M."/>
            <person name="Pujade-Renaud V."/>
        </authorList>
    </citation>
    <scope>NUCLEOTIDE SEQUENCE [LARGE SCALE GENOMIC DNA]</scope>
    <source>
        <strain evidence="1 2">Philippines</strain>
    </source>
</reference>
<protein>
    <recommendedName>
        <fullName evidence="3">Fucose-specific lectin</fullName>
    </recommendedName>
</protein>
<evidence type="ECO:0000313" key="2">
    <source>
        <dbReference type="Proteomes" id="UP000240883"/>
    </source>
</evidence>
<sequence>MSQPSFIPRDVSAATGDSFDIYAWDLHSDGRLWRKELGGEWLEYPNRRFLFAPVAVKTSATTQTAFSVDAFTGWIVWQHFENNQWDHDNWHMLEMDCYVKFTTRPTVVSRSEGRIDVFDVDTVGNVWTVSYDGSFWSEWKMIGFRFGGELAVTSWGEDRIDVIGLGETQDYFMHISWTPETDWPADWQGITLSIPSNYNGGFSGPIAVSWLTPEGDGIIDVFTNAGSSYHLTFRSGQWAEKWEILPASHEGGEFPNTQSLVAANLSGGNPYAHVISRGTDDCIHHNTLEDTDAGIQWGSWDYIWCLAPDAKSSSERLYPTGQLTTFAVMNKEDVVNFLVKDLEGNVLLLRTQGRLDIEPQPSRNEWHSLWENIGHGD</sequence>
<evidence type="ECO:0008006" key="3">
    <source>
        <dbReference type="Google" id="ProtNLM"/>
    </source>
</evidence>
<dbReference type="OrthoDB" id="406838at2759"/>
<dbReference type="Proteomes" id="UP000240883">
    <property type="component" value="Unassembled WGS sequence"/>
</dbReference>
<proteinExistence type="predicted"/>
<dbReference type="SUPFAM" id="SSF89372">
    <property type="entry name" value="Fucose-specific lectin"/>
    <property type="match status" value="1"/>
</dbReference>
<gene>
    <name evidence="1" type="ORF">BS50DRAFT_677755</name>
</gene>
<dbReference type="AlphaFoldDB" id="A0A2T2NHH8"/>
<keyword evidence="2" id="KW-1185">Reference proteome</keyword>
<dbReference type="Gene3D" id="2.120.10.70">
    <property type="entry name" value="Fucose-specific lectin"/>
    <property type="match status" value="1"/>
</dbReference>